<feature type="transmembrane region" description="Helical" evidence="1">
    <location>
        <begin position="64"/>
        <end position="88"/>
    </location>
</feature>
<dbReference type="PANTHER" id="PTHR34821">
    <property type="entry name" value="INNER MEMBRANE PROTEIN YDCZ"/>
    <property type="match status" value="1"/>
</dbReference>
<feature type="transmembrane region" description="Helical" evidence="1">
    <location>
        <begin position="94"/>
        <end position="112"/>
    </location>
</feature>
<evidence type="ECO:0000313" key="3">
    <source>
        <dbReference type="Proteomes" id="UP000481872"/>
    </source>
</evidence>
<feature type="transmembrane region" description="Helical" evidence="1">
    <location>
        <begin position="124"/>
        <end position="139"/>
    </location>
</feature>
<comment type="caution">
    <text evidence="2">The sequence shown here is derived from an EMBL/GenBank/DDBJ whole genome shotgun (WGS) entry which is preliminary data.</text>
</comment>
<protein>
    <submittedName>
        <fullName evidence="2">DMT family transporter</fullName>
    </submittedName>
</protein>
<feature type="transmembrane region" description="Helical" evidence="1">
    <location>
        <begin position="30"/>
        <end position="52"/>
    </location>
</feature>
<name>A0A6M0H597_9CLOT</name>
<dbReference type="AlphaFoldDB" id="A0A6M0H597"/>
<reference evidence="2 3" key="1">
    <citation type="submission" date="2020-02" db="EMBL/GenBank/DDBJ databases">
        <title>Genome assembly of a novel Clostridium senegalense strain.</title>
        <authorList>
            <person name="Gupta T.B."/>
            <person name="Jauregui R."/>
            <person name="Maclean P."/>
            <person name="Nawarathana A."/>
            <person name="Brightwell G."/>
        </authorList>
    </citation>
    <scope>NUCLEOTIDE SEQUENCE [LARGE SCALE GENOMIC DNA]</scope>
    <source>
        <strain evidence="2 3">AGRFS4</strain>
    </source>
</reference>
<dbReference type="Pfam" id="PF04657">
    <property type="entry name" value="DMT_YdcZ"/>
    <property type="match status" value="1"/>
</dbReference>
<gene>
    <name evidence="2" type="ORF">G3M99_13265</name>
</gene>
<accession>A0A6M0H597</accession>
<keyword evidence="1" id="KW-0472">Membrane</keyword>
<keyword evidence="1" id="KW-0812">Transmembrane</keyword>
<sequence>MYNILALFIGSLISVMITFNSQLEGKVGSMYSLIIIHLVGLIAIILIMIIKRERVSIKRDVPKYLFLGGAVGVGLTLSNIITIGGIGVTLTTSLAVFGQLIFSSFIDHYGLFGMKKYKFNIKKLMGFTIIIVGLIVMTIG</sequence>
<dbReference type="RefSeq" id="WP_061996185.1">
    <property type="nucleotide sequence ID" value="NZ_JAAGPU010000026.1"/>
</dbReference>
<evidence type="ECO:0000256" key="1">
    <source>
        <dbReference type="SAM" id="Phobius"/>
    </source>
</evidence>
<dbReference type="EMBL" id="JAAGPU010000026">
    <property type="protein sequence ID" value="NEU05799.1"/>
    <property type="molecule type" value="Genomic_DNA"/>
</dbReference>
<dbReference type="InterPro" id="IPR006750">
    <property type="entry name" value="YdcZ"/>
</dbReference>
<proteinExistence type="predicted"/>
<keyword evidence="3" id="KW-1185">Reference proteome</keyword>
<organism evidence="2 3">
    <name type="scientific">Clostridium senegalense</name>
    <dbReference type="NCBI Taxonomy" id="1465809"/>
    <lineage>
        <taxon>Bacteria</taxon>
        <taxon>Bacillati</taxon>
        <taxon>Bacillota</taxon>
        <taxon>Clostridia</taxon>
        <taxon>Eubacteriales</taxon>
        <taxon>Clostridiaceae</taxon>
        <taxon>Clostridium</taxon>
    </lineage>
</organism>
<evidence type="ECO:0000313" key="2">
    <source>
        <dbReference type="EMBL" id="NEU05799.1"/>
    </source>
</evidence>
<dbReference type="GO" id="GO:0005886">
    <property type="term" value="C:plasma membrane"/>
    <property type="evidence" value="ECO:0007669"/>
    <property type="project" value="TreeGrafter"/>
</dbReference>
<dbReference type="Proteomes" id="UP000481872">
    <property type="component" value="Unassembled WGS sequence"/>
</dbReference>
<dbReference type="PANTHER" id="PTHR34821:SF2">
    <property type="entry name" value="INNER MEMBRANE PROTEIN YDCZ"/>
    <property type="match status" value="1"/>
</dbReference>
<keyword evidence="1" id="KW-1133">Transmembrane helix</keyword>